<evidence type="ECO:0000256" key="1">
    <source>
        <dbReference type="SAM" id="Coils"/>
    </source>
</evidence>
<dbReference type="RefSeq" id="WP_241654367.1">
    <property type="nucleotide sequence ID" value="NZ_RDSM01000001.1"/>
</dbReference>
<sequence length="597" mass="64010">MTKRTMMVLAMGMAVGSASVQAQTDASATPKTAHKKPKAKAVSQTEEELRELRMMQVKLQAEIDDLKQMLMDRDTKLATANQTVQATQAQAAAATEKAAEASSSVAEQDNKVKDLQGQINDQQVATNTAVKTVTDNQAKLAAAVESPTTLHYRGVTITPSGFFAAETVYRSRAINSDINTPFNATPFNGAGEAHTSEFNFSGRQSRLAVLVSGKPKFGTLNGYFEGDFLSAGVTSNDNQSNSYTLRQRQFFGQVAMNSGFTFTGGQMWSLVTENAKGTDNRTEVLPQTPDAAYHVGFSWARQPGVRFQQKLGQFTVAASLEEAQIIFAASNQNQNFFFGSAGVGGGLYNLNANYSNNVAPDVIFKTAYDSRYGHFEVGGLARFFRDRIYPGNVSATSVPATGGTNNTEFGGGFFANAHVPATKYFTLGVHVLQGTGVGRYGTSTLADVTVRPNGTFSAIRSSQGLLSLEFHPTPKLDINGYAGGEYAQRTTYLDPVSGKLVGYAPITSSNAGCNVETTPSGTTGYLPGTPASCAGVNRAILEGSAGFTYRFYTGPAGRIQYQMVYSYLNRESWVGANGISAKGTNNMVFTSFRYYIP</sequence>
<keyword evidence="2" id="KW-0732">Signal</keyword>
<name>A0A4Q0T2X9_9BACT</name>
<dbReference type="AlphaFoldDB" id="A0A4Q0T2X9"/>
<evidence type="ECO:0000256" key="2">
    <source>
        <dbReference type="SAM" id="SignalP"/>
    </source>
</evidence>
<feature type="signal peptide" evidence="2">
    <location>
        <begin position="1"/>
        <end position="22"/>
    </location>
</feature>
<evidence type="ECO:0000313" key="4">
    <source>
        <dbReference type="Proteomes" id="UP000289437"/>
    </source>
</evidence>
<feature type="chain" id="PRO_5020435732" evidence="2">
    <location>
        <begin position="23"/>
        <end position="597"/>
    </location>
</feature>
<dbReference type="Proteomes" id="UP000289437">
    <property type="component" value="Unassembled WGS sequence"/>
</dbReference>
<organism evidence="3 4">
    <name type="scientific">Granulicella sibirica</name>
    <dbReference type="NCBI Taxonomy" id="2479048"/>
    <lineage>
        <taxon>Bacteria</taxon>
        <taxon>Pseudomonadati</taxon>
        <taxon>Acidobacteriota</taxon>
        <taxon>Terriglobia</taxon>
        <taxon>Terriglobales</taxon>
        <taxon>Acidobacteriaceae</taxon>
        <taxon>Granulicella</taxon>
    </lineage>
</organism>
<keyword evidence="4" id="KW-1185">Reference proteome</keyword>
<protein>
    <submittedName>
        <fullName evidence="3">Uncharacterized protein</fullName>
    </submittedName>
</protein>
<reference evidence="4" key="2">
    <citation type="submission" date="2019-02" db="EMBL/GenBank/DDBJ databases">
        <title>Granulicella sibirica sp. nov., a psychrotolerant acidobacterium isolated from an organic soil layer in forested tundra, West Siberia.</title>
        <authorList>
            <person name="Oshkin I.Y."/>
            <person name="Kulichevskaya I.S."/>
            <person name="Rijpstra W.I.C."/>
            <person name="Sinninghe Damste J.S."/>
            <person name="Rakitin A.L."/>
            <person name="Ravin N.V."/>
            <person name="Dedysh S.N."/>
        </authorList>
    </citation>
    <scope>NUCLEOTIDE SEQUENCE [LARGE SCALE GENOMIC DNA]</scope>
    <source>
        <strain evidence="4">AF10</strain>
    </source>
</reference>
<gene>
    <name evidence="3" type="ORF">GRAN_1355</name>
</gene>
<keyword evidence="1" id="KW-0175">Coiled coil</keyword>
<proteinExistence type="predicted"/>
<feature type="coiled-coil region" evidence="1">
    <location>
        <begin position="42"/>
        <end position="125"/>
    </location>
</feature>
<comment type="caution">
    <text evidence="3">The sequence shown here is derived from an EMBL/GenBank/DDBJ whole genome shotgun (WGS) entry which is preliminary data.</text>
</comment>
<reference evidence="3 4" key="1">
    <citation type="submission" date="2018-11" db="EMBL/GenBank/DDBJ databases">
        <authorList>
            <person name="Mardanov A.V."/>
            <person name="Ravin N.V."/>
            <person name="Dedysh S.N."/>
        </authorList>
    </citation>
    <scope>NUCLEOTIDE SEQUENCE [LARGE SCALE GENOMIC DNA]</scope>
    <source>
        <strain evidence="3 4">AF10</strain>
    </source>
</reference>
<accession>A0A4Q0T2X9</accession>
<dbReference type="EMBL" id="RDSM01000001">
    <property type="protein sequence ID" value="RXH58045.1"/>
    <property type="molecule type" value="Genomic_DNA"/>
</dbReference>
<evidence type="ECO:0000313" key="3">
    <source>
        <dbReference type="EMBL" id="RXH58045.1"/>
    </source>
</evidence>